<dbReference type="EMBL" id="JANPWB010000010">
    <property type="protein sequence ID" value="KAJ1134868.1"/>
    <property type="molecule type" value="Genomic_DNA"/>
</dbReference>
<evidence type="ECO:0000313" key="2">
    <source>
        <dbReference type="EMBL" id="KAJ1134868.1"/>
    </source>
</evidence>
<dbReference type="AlphaFoldDB" id="A0AAV7Q883"/>
<evidence type="ECO:0000256" key="1">
    <source>
        <dbReference type="SAM" id="MobiDB-lite"/>
    </source>
</evidence>
<comment type="caution">
    <text evidence="2">The sequence shown here is derived from an EMBL/GenBank/DDBJ whole genome shotgun (WGS) entry which is preliminary data.</text>
</comment>
<name>A0AAV7Q883_PLEWA</name>
<gene>
    <name evidence="2" type="ORF">NDU88_001314</name>
</gene>
<reference evidence="2" key="1">
    <citation type="journal article" date="2022" name="bioRxiv">
        <title>Sequencing and chromosome-scale assembly of the giantPleurodeles waltlgenome.</title>
        <authorList>
            <person name="Brown T."/>
            <person name="Elewa A."/>
            <person name="Iarovenko S."/>
            <person name="Subramanian E."/>
            <person name="Araus A.J."/>
            <person name="Petzold A."/>
            <person name="Susuki M."/>
            <person name="Suzuki K.-i.T."/>
            <person name="Hayashi T."/>
            <person name="Toyoda A."/>
            <person name="Oliveira C."/>
            <person name="Osipova E."/>
            <person name="Leigh N.D."/>
            <person name="Simon A."/>
            <person name="Yun M.H."/>
        </authorList>
    </citation>
    <scope>NUCLEOTIDE SEQUENCE</scope>
    <source>
        <strain evidence="2">20211129_DDA</strain>
        <tissue evidence="2">Liver</tissue>
    </source>
</reference>
<sequence length="80" mass="8832">MPASLSALQREWYLTGACVKAVEWRNGSATCGPEPPPDGTPRHSNKRTYEVPRGLRNSSSRRTGCTGAVYCRLAMWYEAA</sequence>
<evidence type="ECO:0000313" key="3">
    <source>
        <dbReference type="Proteomes" id="UP001066276"/>
    </source>
</evidence>
<keyword evidence="3" id="KW-1185">Reference proteome</keyword>
<organism evidence="2 3">
    <name type="scientific">Pleurodeles waltl</name>
    <name type="common">Iberian ribbed newt</name>
    <dbReference type="NCBI Taxonomy" id="8319"/>
    <lineage>
        <taxon>Eukaryota</taxon>
        <taxon>Metazoa</taxon>
        <taxon>Chordata</taxon>
        <taxon>Craniata</taxon>
        <taxon>Vertebrata</taxon>
        <taxon>Euteleostomi</taxon>
        <taxon>Amphibia</taxon>
        <taxon>Batrachia</taxon>
        <taxon>Caudata</taxon>
        <taxon>Salamandroidea</taxon>
        <taxon>Salamandridae</taxon>
        <taxon>Pleurodelinae</taxon>
        <taxon>Pleurodeles</taxon>
    </lineage>
</organism>
<feature type="region of interest" description="Disordered" evidence="1">
    <location>
        <begin position="29"/>
        <end position="48"/>
    </location>
</feature>
<dbReference type="Proteomes" id="UP001066276">
    <property type="component" value="Chromosome 6"/>
</dbReference>
<accession>A0AAV7Q883</accession>
<proteinExistence type="predicted"/>
<protein>
    <submittedName>
        <fullName evidence="2">Uncharacterized protein</fullName>
    </submittedName>
</protein>